<evidence type="ECO:0000256" key="1">
    <source>
        <dbReference type="SAM" id="MobiDB-lite"/>
    </source>
</evidence>
<gene>
    <name evidence="2" type="ORF">WMY93_009085</name>
</gene>
<dbReference type="AlphaFoldDB" id="A0AAW0PJD8"/>
<dbReference type="InterPro" id="IPR029005">
    <property type="entry name" value="LIM-bd/SEUSS"/>
</dbReference>
<comment type="caution">
    <text evidence="2">The sequence shown here is derived from an EMBL/GenBank/DDBJ whole genome shotgun (WGS) entry which is preliminary data.</text>
</comment>
<feature type="region of interest" description="Disordered" evidence="1">
    <location>
        <begin position="78"/>
        <end position="99"/>
    </location>
</feature>
<reference evidence="3" key="1">
    <citation type="submission" date="2024-04" db="EMBL/GenBank/DDBJ databases">
        <title>Salinicola lusitanus LLJ914,a marine bacterium isolated from the Okinawa Trough.</title>
        <authorList>
            <person name="Li J."/>
        </authorList>
    </citation>
    <scope>NUCLEOTIDE SEQUENCE [LARGE SCALE GENOMIC DNA]</scope>
</reference>
<evidence type="ECO:0000313" key="3">
    <source>
        <dbReference type="Proteomes" id="UP001460270"/>
    </source>
</evidence>
<dbReference type="Proteomes" id="UP001460270">
    <property type="component" value="Unassembled WGS sequence"/>
</dbReference>
<evidence type="ECO:0000313" key="2">
    <source>
        <dbReference type="EMBL" id="KAK7922183.1"/>
    </source>
</evidence>
<proteinExistence type="predicted"/>
<organism evidence="2 3">
    <name type="scientific">Mugilogobius chulae</name>
    <name type="common">yellowstripe goby</name>
    <dbReference type="NCBI Taxonomy" id="88201"/>
    <lineage>
        <taxon>Eukaryota</taxon>
        <taxon>Metazoa</taxon>
        <taxon>Chordata</taxon>
        <taxon>Craniata</taxon>
        <taxon>Vertebrata</taxon>
        <taxon>Euteleostomi</taxon>
        <taxon>Actinopterygii</taxon>
        <taxon>Neopterygii</taxon>
        <taxon>Teleostei</taxon>
        <taxon>Neoteleostei</taxon>
        <taxon>Acanthomorphata</taxon>
        <taxon>Gobiaria</taxon>
        <taxon>Gobiiformes</taxon>
        <taxon>Gobioidei</taxon>
        <taxon>Gobiidae</taxon>
        <taxon>Gobionellinae</taxon>
        <taxon>Mugilogobius</taxon>
    </lineage>
</organism>
<keyword evidence="3" id="KW-1185">Reference proteome</keyword>
<name>A0AAW0PJD8_9GOBI</name>
<protein>
    <submittedName>
        <fullName evidence="2">Uncharacterized protein</fullName>
    </submittedName>
</protein>
<dbReference type="EMBL" id="JBBPFD010000006">
    <property type="protein sequence ID" value="KAK7922183.1"/>
    <property type="molecule type" value="Genomic_DNA"/>
</dbReference>
<sequence length="166" mass="18330">MLNQCLSMEKSRSIGRTLIPRYFSTVFEGGVSDLHYILKHSKESFHNSCITLDCDQCTMVTSTASPCLQSRRSRSGWWKEEKGRGGTQPGALKPAESQSALARLASTTPPPLLRSPTLPTFFFFLHLRFSLSLFSHLPPLLCTPPTPSQHPSSPREIIPSASCLPA</sequence>
<dbReference type="Pfam" id="PF01803">
    <property type="entry name" value="LIM_bind"/>
    <property type="match status" value="1"/>
</dbReference>
<accession>A0AAW0PJD8</accession>